<dbReference type="Proteomes" id="UP000273154">
    <property type="component" value="Chromosome"/>
</dbReference>
<evidence type="ECO:0000256" key="7">
    <source>
        <dbReference type="SAM" id="Phobius"/>
    </source>
</evidence>
<feature type="transmembrane region" description="Helical" evidence="7">
    <location>
        <begin position="6"/>
        <end position="23"/>
    </location>
</feature>
<reference evidence="9" key="1">
    <citation type="submission" date="2018-11" db="EMBL/GenBank/DDBJ databases">
        <title>Comparative genomics of Parolsenella catena and Libanicoccus massiliensis: Reclassification of Libanicoccus massiliensis as Parolsenella massiliensis comb. nov.</title>
        <authorList>
            <person name="Sakamoto M."/>
            <person name="Ikeyama N."/>
            <person name="Murakami T."/>
            <person name="Mori H."/>
            <person name="Yuki M."/>
            <person name="Ohkuma M."/>
        </authorList>
    </citation>
    <scope>NUCLEOTIDE SEQUENCE [LARGE SCALE GENOMIC DNA]</scope>
    <source>
        <strain evidence="9">JCM 31932</strain>
    </source>
</reference>
<evidence type="ECO:0000256" key="4">
    <source>
        <dbReference type="ARBA" id="ARBA00022989"/>
    </source>
</evidence>
<protein>
    <submittedName>
        <fullName evidence="8">LemA family protein</fullName>
    </submittedName>
</protein>
<keyword evidence="9" id="KW-1185">Reference proteome</keyword>
<evidence type="ECO:0000256" key="5">
    <source>
        <dbReference type="ARBA" id="ARBA00023136"/>
    </source>
</evidence>
<feature type="coiled-coil region" evidence="6">
    <location>
        <begin position="111"/>
        <end position="138"/>
    </location>
</feature>
<dbReference type="EMBL" id="AP019367">
    <property type="protein sequence ID" value="BBH49477.1"/>
    <property type="molecule type" value="Genomic_DNA"/>
</dbReference>
<name>A0A3G9JVL0_9ACTN</name>
<dbReference type="GeneID" id="88848205"/>
<keyword evidence="6" id="KW-0175">Coiled coil</keyword>
<dbReference type="GO" id="GO:0016020">
    <property type="term" value="C:membrane"/>
    <property type="evidence" value="ECO:0007669"/>
    <property type="project" value="UniProtKB-SubCell"/>
</dbReference>
<evidence type="ECO:0000256" key="2">
    <source>
        <dbReference type="ARBA" id="ARBA00008854"/>
    </source>
</evidence>
<comment type="subcellular location">
    <subcellularLocation>
        <location evidence="1">Membrane</location>
        <topology evidence="1">Single-pass membrane protein</topology>
    </subcellularLocation>
</comment>
<dbReference type="SUPFAM" id="SSF140478">
    <property type="entry name" value="LemA-like"/>
    <property type="match status" value="1"/>
</dbReference>
<evidence type="ECO:0000256" key="3">
    <source>
        <dbReference type="ARBA" id="ARBA00022692"/>
    </source>
</evidence>
<keyword evidence="5 7" id="KW-0472">Membrane</keyword>
<dbReference type="AlphaFoldDB" id="A0A3G9JVL0"/>
<accession>A0A3G9JVL0</accession>
<sequence>MGVGIVIVVAVIVVIALFCIHLSNNIVRLSNRCDNAWDQINAQLKRRADLIPNLVETVKGYASHESGTLEAVIAARNGVVKATTPDEVMASNNVLTGALRQLFAVSESYPELKANANFQQLQNQLEETENKIVYARQSFNDCVLMFNNAIQTFPGSLFAGGRAPKKGFEISDADAQAPQVKF</sequence>
<dbReference type="OrthoDB" id="9804152at2"/>
<dbReference type="Pfam" id="PF04011">
    <property type="entry name" value="LemA"/>
    <property type="match status" value="1"/>
</dbReference>
<organism evidence="8 9">
    <name type="scientific">Parolsenella catena</name>
    <dbReference type="NCBI Taxonomy" id="2003188"/>
    <lineage>
        <taxon>Bacteria</taxon>
        <taxon>Bacillati</taxon>
        <taxon>Actinomycetota</taxon>
        <taxon>Coriobacteriia</taxon>
        <taxon>Coriobacteriales</taxon>
        <taxon>Atopobiaceae</taxon>
        <taxon>Parolsenella</taxon>
    </lineage>
</organism>
<evidence type="ECO:0000313" key="8">
    <source>
        <dbReference type="EMBL" id="BBH49477.1"/>
    </source>
</evidence>
<dbReference type="PANTHER" id="PTHR34478">
    <property type="entry name" value="PROTEIN LEMA"/>
    <property type="match status" value="1"/>
</dbReference>
<dbReference type="KEGG" id="pcat:Pcatena_00640"/>
<dbReference type="PANTHER" id="PTHR34478:SF1">
    <property type="entry name" value="PROTEIN LEMA"/>
    <property type="match status" value="1"/>
</dbReference>
<evidence type="ECO:0000313" key="9">
    <source>
        <dbReference type="Proteomes" id="UP000273154"/>
    </source>
</evidence>
<proteinExistence type="inferred from homology"/>
<evidence type="ECO:0000256" key="6">
    <source>
        <dbReference type="SAM" id="Coils"/>
    </source>
</evidence>
<dbReference type="RefSeq" id="WP_126420605.1">
    <property type="nucleotide sequence ID" value="NZ_AP019367.1"/>
</dbReference>
<evidence type="ECO:0000256" key="1">
    <source>
        <dbReference type="ARBA" id="ARBA00004167"/>
    </source>
</evidence>
<keyword evidence="4 7" id="KW-1133">Transmembrane helix</keyword>
<keyword evidence="3 7" id="KW-0812">Transmembrane</keyword>
<dbReference type="InterPro" id="IPR023353">
    <property type="entry name" value="LemA-like_dom_sf"/>
</dbReference>
<dbReference type="InterPro" id="IPR007156">
    <property type="entry name" value="MamQ_LemA"/>
</dbReference>
<comment type="similarity">
    <text evidence="2">Belongs to the LemA family.</text>
</comment>
<dbReference type="Gene3D" id="1.20.1440.20">
    <property type="entry name" value="LemA-like domain"/>
    <property type="match status" value="1"/>
</dbReference>
<gene>
    <name evidence="8" type="primary">lemA</name>
    <name evidence="8" type="ORF">Pcatena_00640</name>
</gene>